<evidence type="ECO:0000313" key="3">
    <source>
        <dbReference type="Proteomes" id="UP000054538"/>
    </source>
</evidence>
<dbReference type="HOGENOM" id="CLU_1993363_0_0_1"/>
<feature type="region of interest" description="Disordered" evidence="1">
    <location>
        <begin position="41"/>
        <end position="72"/>
    </location>
</feature>
<name>A0A0D0DWR7_9AGAM</name>
<dbReference type="InParanoid" id="A0A0D0DWR7"/>
<feature type="compositionally biased region" description="Polar residues" evidence="1">
    <location>
        <begin position="58"/>
        <end position="68"/>
    </location>
</feature>
<reference evidence="3" key="2">
    <citation type="submission" date="2015-01" db="EMBL/GenBank/DDBJ databases">
        <title>Evolutionary Origins and Diversification of the Mycorrhizal Mutualists.</title>
        <authorList>
            <consortium name="DOE Joint Genome Institute"/>
            <consortium name="Mycorrhizal Genomics Consortium"/>
            <person name="Kohler A."/>
            <person name="Kuo A."/>
            <person name="Nagy L.G."/>
            <person name="Floudas D."/>
            <person name="Copeland A."/>
            <person name="Barry K.W."/>
            <person name="Cichocki N."/>
            <person name="Veneault-Fourrey C."/>
            <person name="LaButti K."/>
            <person name="Lindquist E.A."/>
            <person name="Lipzen A."/>
            <person name="Lundell T."/>
            <person name="Morin E."/>
            <person name="Murat C."/>
            <person name="Riley R."/>
            <person name="Ohm R."/>
            <person name="Sun H."/>
            <person name="Tunlid A."/>
            <person name="Henrissat B."/>
            <person name="Grigoriev I.V."/>
            <person name="Hibbett D.S."/>
            <person name="Martin F."/>
        </authorList>
    </citation>
    <scope>NUCLEOTIDE SEQUENCE [LARGE SCALE GENOMIC DNA]</scope>
    <source>
        <strain evidence="3">Ve08.2h10</strain>
    </source>
</reference>
<evidence type="ECO:0000256" key="1">
    <source>
        <dbReference type="SAM" id="MobiDB-lite"/>
    </source>
</evidence>
<accession>A0A0D0DWR7</accession>
<organism evidence="2 3">
    <name type="scientific">Paxillus rubicundulus Ve08.2h10</name>
    <dbReference type="NCBI Taxonomy" id="930991"/>
    <lineage>
        <taxon>Eukaryota</taxon>
        <taxon>Fungi</taxon>
        <taxon>Dikarya</taxon>
        <taxon>Basidiomycota</taxon>
        <taxon>Agaricomycotina</taxon>
        <taxon>Agaricomycetes</taxon>
        <taxon>Agaricomycetidae</taxon>
        <taxon>Boletales</taxon>
        <taxon>Paxilineae</taxon>
        <taxon>Paxillaceae</taxon>
        <taxon>Paxillus</taxon>
    </lineage>
</organism>
<evidence type="ECO:0000313" key="2">
    <source>
        <dbReference type="EMBL" id="KIK90604.1"/>
    </source>
</evidence>
<dbReference type="AlphaFoldDB" id="A0A0D0DWR7"/>
<proteinExistence type="predicted"/>
<dbReference type="Proteomes" id="UP000054538">
    <property type="component" value="Unassembled WGS sequence"/>
</dbReference>
<sequence length="125" mass="13812">MESLSIPTHLIPASRWRSGDPLDESFRRLETAHPTVLLPVPAHTVHSPNLRRAGAGNRTDSPRASSSHADYGLRASVREGHVVARTPSITTWHRHFPVESVSLRATQYQCTAFQLPMSPNTNDIA</sequence>
<protein>
    <submittedName>
        <fullName evidence="2">Uncharacterized protein</fullName>
    </submittedName>
</protein>
<dbReference type="EMBL" id="KN825494">
    <property type="protein sequence ID" value="KIK90604.1"/>
    <property type="molecule type" value="Genomic_DNA"/>
</dbReference>
<gene>
    <name evidence="2" type="ORF">PAXRUDRAFT_672068</name>
</gene>
<keyword evidence="3" id="KW-1185">Reference proteome</keyword>
<reference evidence="2 3" key="1">
    <citation type="submission" date="2014-04" db="EMBL/GenBank/DDBJ databases">
        <authorList>
            <consortium name="DOE Joint Genome Institute"/>
            <person name="Kuo A."/>
            <person name="Kohler A."/>
            <person name="Jargeat P."/>
            <person name="Nagy L.G."/>
            <person name="Floudas D."/>
            <person name="Copeland A."/>
            <person name="Barry K.W."/>
            <person name="Cichocki N."/>
            <person name="Veneault-Fourrey C."/>
            <person name="LaButti K."/>
            <person name="Lindquist E.A."/>
            <person name="Lipzen A."/>
            <person name="Lundell T."/>
            <person name="Morin E."/>
            <person name="Murat C."/>
            <person name="Sun H."/>
            <person name="Tunlid A."/>
            <person name="Henrissat B."/>
            <person name="Grigoriev I.V."/>
            <person name="Hibbett D.S."/>
            <person name="Martin F."/>
            <person name="Nordberg H.P."/>
            <person name="Cantor M.N."/>
            <person name="Hua S.X."/>
        </authorList>
    </citation>
    <scope>NUCLEOTIDE SEQUENCE [LARGE SCALE GENOMIC DNA]</scope>
    <source>
        <strain evidence="2 3">Ve08.2h10</strain>
    </source>
</reference>